<evidence type="ECO:0000313" key="3">
    <source>
        <dbReference type="Proteomes" id="UP001151752"/>
    </source>
</evidence>
<sequence>MNNNCTGRFEVGFLGQQKSRRRSNNKGSSSIHASSEPSRRLRLDSHWFIRYYRSLCPSFLCRNCKTTILRP</sequence>
<evidence type="ECO:0000256" key="1">
    <source>
        <dbReference type="SAM" id="MobiDB-lite"/>
    </source>
</evidence>
<feature type="region of interest" description="Disordered" evidence="1">
    <location>
        <begin position="16"/>
        <end position="39"/>
    </location>
</feature>
<dbReference type="AlphaFoldDB" id="A0A9Q0TR97"/>
<reference evidence="2" key="2">
    <citation type="journal article" date="2023" name="Int. J. Mol. Sci.">
        <title>De Novo Assembly and Annotation of 11 Diverse Shrub Willow (Salix) Genomes Reveals Novel Gene Organization in Sex-Linked Regions.</title>
        <authorList>
            <person name="Hyden B."/>
            <person name="Feng K."/>
            <person name="Yates T.B."/>
            <person name="Jawdy S."/>
            <person name="Cereghino C."/>
            <person name="Smart L.B."/>
            <person name="Muchero W."/>
        </authorList>
    </citation>
    <scope>NUCLEOTIDE SEQUENCE</scope>
    <source>
        <tissue evidence="2">Shoot tip</tissue>
    </source>
</reference>
<proteinExistence type="predicted"/>
<gene>
    <name evidence="2" type="ORF">OIU74_008972</name>
</gene>
<name>A0A9Q0TR97_9ROSI</name>
<comment type="caution">
    <text evidence="2">The sequence shown here is derived from an EMBL/GenBank/DDBJ whole genome shotgun (WGS) entry which is preliminary data.</text>
</comment>
<dbReference type="Proteomes" id="UP001151752">
    <property type="component" value="Chromosome 9"/>
</dbReference>
<dbReference type="EMBL" id="JAPFFM010000014">
    <property type="protein sequence ID" value="KAJ6716349.1"/>
    <property type="molecule type" value="Genomic_DNA"/>
</dbReference>
<keyword evidence="3" id="KW-1185">Reference proteome</keyword>
<reference evidence="2" key="1">
    <citation type="submission" date="2022-11" db="EMBL/GenBank/DDBJ databases">
        <authorList>
            <person name="Hyden B.L."/>
            <person name="Feng K."/>
            <person name="Yates T."/>
            <person name="Jawdy S."/>
            <person name="Smart L.B."/>
            <person name="Muchero W."/>
        </authorList>
    </citation>
    <scope>NUCLEOTIDE SEQUENCE</scope>
    <source>
        <tissue evidence="2">Shoot tip</tissue>
    </source>
</reference>
<organism evidence="2 3">
    <name type="scientific">Salix koriyanagi</name>
    <dbReference type="NCBI Taxonomy" id="2511006"/>
    <lineage>
        <taxon>Eukaryota</taxon>
        <taxon>Viridiplantae</taxon>
        <taxon>Streptophyta</taxon>
        <taxon>Embryophyta</taxon>
        <taxon>Tracheophyta</taxon>
        <taxon>Spermatophyta</taxon>
        <taxon>Magnoliopsida</taxon>
        <taxon>eudicotyledons</taxon>
        <taxon>Gunneridae</taxon>
        <taxon>Pentapetalae</taxon>
        <taxon>rosids</taxon>
        <taxon>fabids</taxon>
        <taxon>Malpighiales</taxon>
        <taxon>Salicaceae</taxon>
        <taxon>Saliceae</taxon>
        <taxon>Salix</taxon>
    </lineage>
</organism>
<protein>
    <submittedName>
        <fullName evidence="2">Uncharacterized protein</fullName>
    </submittedName>
</protein>
<evidence type="ECO:0000313" key="2">
    <source>
        <dbReference type="EMBL" id="KAJ6716349.1"/>
    </source>
</evidence>
<feature type="non-terminal residue" evidence="2">
    <location>
        <position position="71"/>
    </location>
</feature>
<accession>A0A9Q0TR97</accession>